<dbReference type="Pfam" id="PF13339">
    <property type="entry name" value="AATF-Che1"/>
    <property type="match status" value="1"/>
</dbReference>
<dbReference type="Proteomes" id="UP000053558">
    <property type="component" value="Unassembled WGS sequence"/>
</dbReference>
<dbReference type="InterPro" id="IPR012617">
    <property type="entry name" value="AATF_C"/>
</dbReference>
<accession>A0A5M3MJK7</accession>
<dbReference type="InterPro" id="IPR039223">
    <property type="entry name" value="AATF/Bfr2"/>
</dbReference>
<evidence type="ECO:0000256" key="3">
    <source>
        <dbReference type="SAM" id="MobiDB-lite"/>
    </source>
</evidence>
<protein>
    <recommendedName>
        <fullName evidence="2">Protein BFR2</fullName>
    </recommendedName>
</protein>
<dbReference type="EMBL" id="JH711581">
    <property type="protein sequence ID" value="EIW79177.1"/>
    <property type="molecule type" value="Genomic_DNA"/>
</dbReference>
<evidence type="ECO:0000259" key="5">
    <source>
        <dbReference type="Pfam" id="PF13339"/>
    </source>
</evidence>
<feature type="compositionally biased region" description="Polar residues" evidence="3">
    <location>
        <begin position="122"/>
        <end position="134"/>
    </location>
</feature>
<dbReference type="OrthoDB" id="5783963at2759"/>
<organism evidence="6 7">
    <name type="scientific">Coniophora puteana (strain RWD-64-598)</name>
    <name type="common">Brown rot fungus</name>
    <dbReference type="NCBI Taxonomy" id="741705"/>
    <lineage>
        <taxon>Eukaryota</taxon>
        <taxon>Fungi</taxon>
        <taxon>Dikarya</taxon>
        <taxon>Basidiomycota</taxon>
        <taxon>Agaricomycotina</taxon>
        <taxon>Agaricomycetes</taxon>
        <taxon>Agaricomycetidae</taxon>
        <taxon>Boletales</taxon>
        <taxon>Coniophorineae</taxon>
        <taxon>Coniophoraceae</taxon>
        <taxon>Coniophora</taxon>
    </lineage>
</organism>
<reference evidence="7" key="1">
    <citation type="journal article" date="2012" name="Science">
        <title>The Paleozoic origin of enzymatic lignin decomposition reconstructed from 31 fungal genomes.</title>
        <authorList>
            <person name="Floudas D."/>
            <person name="Binder M."/>
            <person name="Riley R."/>
            <person name="Barry K."/>
            <person name="Blanchette R.A."/>
            <person name="Henrissat B."/>
            <person name="Martinez A.T."/>
            <person name="Otillar R."/>
            <person name="Spatafora J.W."/>
            <person name="Yadav J.S."/>
            <person name="Aerts A."/>
            <person name="Benoit I."/>
            <person name="Boyd A."/>
            <person name="Carlson A."/>
            <person name="Copeland A."/>
            <person name="Coutinho P.M."/>
            <person name="de Vries R.P."/>
            <person name="Ferreira P."/>
            <person name="Findley K."/>
            <person name="Foster B."/>
            <person name="Gaskell J."/>
            <person name="Glotzer D."/>
            <person name="Gorecki P."/>
            <person name="Heitman J."/>
            <person name="Hesse C."/>
            <person name="Hori C."/>
            <person name="Igarashi K."/>
            <person name="Jurgens J.A."/>
            <person name="Kallen N."/>
            <person name="Kersten P."/>
            <person name="Kohler A."/>
            <person name="Kuees U."/>
            <person name="Kumar T.K.A."/>
            <person name="Kuo A."/>
            <person name="LaButti K."/>
            <person name="Larrondo L.F."/>
            <person name="Lindquist E."/>
            <person name="Ling A."/>
            <person name="Lombard V."/>
            <person name="Lucas S."/>
            <person name="Lundell T."/>
            <person name="Martin R."/>
            <person name="McLaughlin D.J."/>
            <person name="Morgenstern I."/>
            <person name="Morin E."/>
            <person name="Murat C."/>
            <person name="Nagy L.G."/>
            <person name="Nolan M."/>
            <person name="Ohm R.A."/>
            <person name="Patyshakuliyeva A."/>
            <person name="Rokas A."/>
            <person name="Ruiz-Duenas F.J."/>
            <person name="Sabat G."/>
            <person name="Salamov A."/>
            <person name="Samejima M."/>
            <person name="Schmutz J."/>
            <person name="Slot J.C."/>
            <person name="St John F."/>
            <person name="Stenlid J."/>
            <person name="Sun H."/>
            <person name="Sun S."/>
            <person name="Syed K."/>
            <person name="Tsang A."/>
            <person name="Wiebenga A."/>
            <person name="Young D."/>
            <person name="Pisabarro A."/>
            <person name="Eastwood D.C."/>
            <person name="Martin F."/>
            <person name="Cullen D."/>
            <person name="Grigoriev I.V."/>
            <person name="Hibbett D.S."/>
        </authorList>
    </citation>
    <scope>NUCLEOTIDE SEQUENCE [LARGE SCALE GENOMIC DNA]</scope>
    <source>
        <strain evidence="7">RWD-64-598 SS2</strain>
    </source>
</reference>
<name>A0A5M3MJK7_CONPW</name>
<dbReference type="RefSeq" id="XP_007770866.1">
    <property type="nucleotide sequence ID" value="XM_007772676.1"/>
</dbReference>
<dbReference type="GO" id="GO:0000462">
    <property type="term" value="P:maturation of SSU-rRNA from tricistronic rRNA transcript (SSU-rRNA, 5.8S rRNA, LSU-rRNA)"/>
    <property type="evidence" value="ECO:0007669"/>
    <property type="project" value="TreeGrafter"/>
</dbReference>
<comment type="caution">
    <text evidence="6">The sequence shown here is derived from an EMBL/GenBank/DDBJ whole genome shotgun (WGS) entry which is preliminary data.</text>
</comment>
<feature type="domain" description="Apoptosis-antagonizing transcription factor C-terminal" evidence="4">
    <location>
        <begin position="360"/>
        <end position="438"/>
    </location>
</feature>
<dbReference type="AlphaFoldDB" id="A0A5M3MJK7"/>
<sequence length="473" mass="52527">MQRLSLSEQIAQLEEAAPVDFDPEDVQAAGADPDEELASGDPSAAREHYLDVGPSALRKAQDSIADPKYGGRKASRKELSSNDDDLDRNTVGSSDDDKSGLSDDHPEEEEGQSSQDLDSEAETPQRSQLRASLTIGNVRVATSEDLSANLHKTREDDRKKGRAVSRQIALWDTLLDSRIRLQKSVHAGNRLPALSQYSAVSEVQASLNKMLVEALQVSEEIMELQEELLSSNESIQAPPRKKLKTDGPREGDVTQQLRDASNSASALENVYHPFFIQTLNKWSSKIQAVAPSVLLPSNRNAFNRNSHQLKSASQLIDETLSDHSKVLARTQVYRGKGSRIDHDVEDGQEDAEIFDDTDFYHQLLRDVIDSRGNGSGGNNDWMAIQKQKKAKKKVDTKASKGRKLRYEVQEKVQNFMVPIPLQGSWHEEQIDELFASVLGKGFEDAMPPDEPQEDPELLMQADIAIQDGFRVFG</sequence>
<dbReference type="InterPro" id="IPR025160">
    <property type="entry name" value="AATF"/>
</dbReference>
<evidence type="ECO:0000256" key="1">
    <source>
        <dbReference type="ARBA" id="ARBA00008966"/>
    </source>
</evidence>
<feature type="region of interest" description="Disordered" evidence="3">
    <location>
        <begin position="229"/>
        <end position="254"/>
    </location>
</feature>
<dbReference type="GeneID" id="19200027"/>
<proteinExistence type="inferred from homology"/>
<keyword evidence="7" id="KW-1185">Reference proteome</keyword>
<feature type="compositionally biased region" description="Acidic residues" evidence="3">
    <location>
        <begin position="105"/>
        <end position="121"/>
    </location>
</feature>
<evidence type="ECO:0000256" key="2">
    <source>
        <dbReference type="ARBA" id="ARBA00013850"/>
    </source>
</evidence>
<comment type="similarity">
    <text evidence="1">Belongs to the AATF family.</text>
</comment>
<dbReference type="Pfam" id="PF08164">
    <property type="entry name" value="TRAUB"/>
    <property type="match status" value="1"/>
</dbReference>
<feature type="region of interest" description="Disordered" evidence="3">
    <location>
        <begin position="14"/>
        <end position="134"/>
    </location>
</feature>
<evidence type="ECO:0000313" key="6">
    <source>
        <dbReference type="EMBL" id="EIW79177.1"/>
    </source>
</evidence>
<gene>
    <name evidence="6" type="ORF">CONPUDRAFT_127051</name>
</gene>
<dbReference type="GO" id="GO:0005730">
    <property type="term" value="C:nucleolus"/>
    <property type="evidence" value="ECO:0007669"/>
    <property type="project" value="TreeGrafter"/>
</dbReference>
<dbReference type="KEGG" id="cput:CONPUDRAFT_127051"/>
<dbReference type="PANTHER" id="PTHR15565">
    <property type="entry name" value="AATF PROTEIN APOPTOSIS ANTAGONIZING TRANSCRIPTION FACTOR"/>
    <property type="match status" value="1"/>
</dbReference>
<evidence type="ECO:0000313" key="7">
    <source>
        <dbReference type="Proteomes" id="UP000053558"/>
    </source>
</evidence>
<feature type="compositionally biased region" description="Basic and acidic residues" evidence="3">
    <location>
        <begin position="95"/>
        <end position="104"/>
    </location>
</feature>
<evidence type="ECO:0000259" key="4">
    <source>
        <dbReference type="Pfam" id="PF08164"/>
    </source>
</evidence>
<feature type="domain" description="AATF leucine zipper-containing" evidence="5">
    <location>
        <begin position="157"/>
        <end position="285"/>
    </location>
</feature>
<dbReference type="PANTHER" id="PTHR15565:SF0">
    <property type="entry name" value="PROTEIN AATF"/>
    <property type="match status" value="1"/>
</dbReference>
<dbReference type="OMA" id="INFMAPN"/>